<dbReference type="PANTHER" id="PTHR14550:SF2">
    <property type="entry name" value="TRANSMEMBRANE PROTEIN 109"/>
    <property type="match status" value="1"/>
</dbReference>
<dbReference type="AlphaFoldDB" id="A0A9Q1DHU2"/>
<dbReference type="GO" id="GO:0042771">
    <property type="term" value="P:intrinsic apoptotic signaling pathway in response to DNA damage by p53 class mediator"/>
    <property type="evidence" value="ECO:0007669"/>
    <property type="project" value="TreeGrafter"/>
</dbReference>
<feature type="transmembrane region" description="Helical" evidence="1">
    <location>
        <begin position="126"/>
        <end position="150"/>
    </location>
</feature>
<gene>
    <name evidence="2" type="ORF">COCON_G00100950</name>
</gene>
<evidence type="ECO:0000313" key="2">
    <source>
        <dbReference type="EMBL" id="KAJ8271236.1"/>
    </source>
</evidence>
<feature type="transmembrane region" description="Helical" evidence="1">
    <location>
        <begin position="12"/>
        <end position="28"/>
    </location>
</feature>
<keyword evidence="1" id="KW-1133">Transmembrane helix</keyword>
<dbReference type="PANTHER" id="PTHR14550">
    <property type="entry name" value="TRANSMEMBRANE PROTEIN 109"/>
    <property type="match status" value="1"/>
</dbReference>
<name>A0A9Q1DHU2_CONCO</name>
<organism evidence="2 3">
    <name type="scientific">Conger conger</name>
    <name type="common">Conger eel</name>
    <name type="synonym">Muraena conger</name>
    <dbReference type="NCBI Taxonomy" id="82655"/>
    <lineage>
        <taxon>Eukaryota</taxon>
        <taxon>Metazoa</taxon>
        <taxon>Chordata</taxon>
        <taxon>Craniata</taxon>
        <taxon>Vertebrata</taxon>
        <taxon>Euteleostomi</taxon>
        <taxon>Actinopterygii</taxon>
        <taxon>Neopterygii</taxon>
        <taxon>Teleostei</taxon>
        <taxon>Anguilliformes</taxon>
        <taxon>Congridae</taxon>
        <taxon>Conger</taxon>
    </lineage>
</organism>
<keyword evidence="1" id="KW-0812">Transmembrane</keyword>
<evidence type="ECO:0000313" key="3">
    <source>
        <dbReference type="Proteomes" id="UP001152803"/>
    </source>
</evidence>
<protein>
    <recommendedName>
        <fullName evidence="4">Transmembrane protein 109-like</fullName>
    </recommendedName>
</protein>
<dbReference type="Proteomes" id="UP001152803">
    <property type="component" value="Unassembled WGS sequence"/>
</dbReference>
<dbReference type="Pfam" id="PF14965">
    <property type="entry name" value="BRI3BP"/>
    <property type="match status" value="1"/>
</dbReference>
<comment type="caution">
    <text evidence="2">The sequence shown here is derived from an EMBL/GenBank/DDBJ whole genome shotgun (WGS) entry which is preliminary data.</text>
</comment>
<dbReference type="OrthoDB" id="8948833at2759"/>
<reference evidence="2" key="1">
    <citation type="journal article" date="2023" name="Science">
        <title>Genome structures resolve the early diversification of teleost fishes.</title>
        <authorList>
            <person name="Parey E."/>
            <person name="Louis A."/>
            <person name="Montfort J."/>
            <person name="Bouchez O."/>
            <person name="Roques C."/>
            <person name="Iampietro C."/>
            <person name="Lluch J."/>
            <person name="Castinel A."/>
            <person name="Donnadieu C."/>
            <person name="Desvignes T."/>
            <person name="Floi Bucao C."/>
            <person name="Jouanno E."/>
            <person name="Wen M."/>
            <person name="Mejri S."/>
            <person name="Dirks R."/>
            <person name="Jansen H."/>
            <person name="Henkel C."/>
            <person name="Chen W.J."/>
            <person name="Zahm M."/>
            <person name="Cabau C."/>
            <person name="Klopp C."/>
            <person name="Thompson A.W."/>
            <person name="Robinson-Rechavi M."/>
            <person name="Braasch I."/>
            <person name="Lecointre G."/>
            <person name="Bobe J."/>
            <person name="Postlethwait J.H."/>
            <person name="Berthelot C."/>
            <person name="Roest Crollius H."/>
            <person name="Guiguen Y."/>
        </authorList>
    </citation>
    <scope>NUCLEOTIDE SEQUENCE</scope>
    <source>
        <strain evidence="2">Concon-B</strain>
    </source>
</reference>
<dbReference type="EMBL" id="JAFJMO010000007">
    <property type="protein sequence ID" value="KAJ8271236.1"/>
    <property type="molecule type" value="Genomic_DNA"/>
</dbReference>
<keyword evidence="1" id="KW-0472">Membrane</keyword>
<accession>A0A9Q1DHU2</accession>
<dbReference type="InterPro" id="IPR039492">
    <property type="entry name" value="TMEM109"/>
</dbReference>
<feature type="transmembrane region" description="Helical" evidence="1">
    <location>
        <begin position="186"/>
        <end position="203"/>
    </location>
</feature>
<evidence type="ECO:0000256" key="1">
    <source>
        <dbReference type="SAM" id="Phobius"/>
    </source>
</evidence>
<keyword evidence="3" id="KW-1185">Reference proteome</keyword>
<evidence type="ECO:0008006" key="4">
    <source>
        <dbReference type="Google" id="ProtNLM"/>
    </source>
</evidence>
<feature type="transmembrane region" description="Helical" evidence="1">
    <location>
        <begin position="157"/>
        <end position="174"/>
    </location>
</feature>
<dbReference type="GO" id="GO:0071480">
    <property type="term" value="P:cellular response to gamma radiation"/>
    <property type="evidence" value="ECO:0007669"/>
    <property type="project" value="InterPro"/>
</dbReference>
<sequence length="232" mass="25312">MREADVRSDMLLGYLVIAAANVLCILVPECAADGIPTMEPPKWAGFLREVRSRLVEFSKETHEYVVSVVGTRAIDTSLECIQGVIRVLSEGAASGLNVVAVYVSEIFRVLGIQIQLPFHQITPEGVAFVAQWALLAVIGYWLLSLLLRLVGSVVRRALWMLKLGVALWLFALIVGDADAGVETTALRLAGLVLACVLMGVGGARSRSPDSAHLEKRIRTLEGKLREVDHKRE</sequence>
<proteinExistence type="predicted"/>